<evidence type="ECO:0000256" key="1">
    <source>
        <dbReference type="SAM" id="MobiDB-lite"/>
    </source>
</evidence>
<organism evidence="2 3">
    <name type="scientific">Portunus trituberculatus</name>
    <name type="common">Swimming crab</name>
    <name type="synonym">Neptunus trituberculatus</name>
    <dbReference type="NCBI Taxonomy" id="210409"/>
    <lineage>
        <taxon>Eukaryota</taxon>
        <taxon>Metazoa</taxon>
        <taxon>Ecdysozoa</taxon>
        <taxon>Arthropoda</taxon>
        <taxon>Crustacea</taxon>
        <taxon>Multicrustacea</taxon>
        <taxon>Malacostraca</taxon>
        <taxon>Eumalacostraca</taxon>
        <taxon>Eucarida</taxon>
        <taxon>Decapoda</taxon>
        <taxon>Pleocyemata</taxon>
        <taxon>Brachyura</taxon>
        <taxon>Eubrachyura</taxon>
        <taxon>Portunoidea</taxon>
        <taxon>Portunidae</taxon>
        <taxon>Portuninae</taxon>
        <taxon>Portunus</taxon>
    </lineage>
</organism>
<proteinExistence type="predicted"/>
<dbReference type="AlphaFoldDB" id="A0A5B7ICB7"/>
<sequence>MASFLAPNCHAGAPSATKGAERGKCWMLVALCLMPRPPGACAALTEFSILSTSRGSRCIASPRQQEGAAGNDSQHDHLQIRKKIKEKKKSYQNSEGKAIYSLHSGTRKSVPGGLRFLTSERSTVDTQTNANITTLAVREASGVSPPLSRTDENIERVETY</sequence>
<comment type="caution">
    <text evidence="2">The sequence shown here is derived from an EMBL/GenBank/DDBJ whole genome shotgun (WGS) entry which is preliminary data.</text>
</comment>
<dbReference type="EMBL" id="VSRR010057042">
    <property type="protein sequence ID" value="MPC81472.1"/>
    <property type="molecule type" value="Genomic_DNA"/>
</dbReference>
<name>A0A5B7ICB7_PORTR</name>
<protein>
    <submittedName>
        <fullName evidence="2">Uncharacterized protein</fullName>
    </submittedName>
</protein>
<feature type="compositionally biased region" description="Basic and acidic residues" evidence="1">
    <location>
        <begin position="149"/>
        <end position="160"/>
    </location>
</feature>
<feature type="region of interest" description="Disordered" evidence="1">
    <location>
        <begin position="85"/>
        <end position="104"/>
    </location>
</feature>
<keyword evidence="3" id="KW-1185">Reference proteome</keyword>
<evidence type="ECO:0000313" key="3">
    <source>
        <dbReference type="Proteomes" id="UP000324222"/>
    </source>
</evidence>
<feature type="region of interest" description="Disordered" evidence="1">
    <location>
        <begin position="140"/>
        <end position="160"/>
    </location>
</feature>
<evidence type="ECO:0000313" key="2">
    <source>
        <dbReference type="EMBL" id="MPC81472.1"/>
    </source>
</evidence>
<gene>
    <name evidence="2" type="ORF">E2C01_076089</name>
</gene>
<dbReference type="Proteomes" id="UP000324222">
    <property type="component" value="Unassembled WGS sequence"/>
</dbReference>
<accession>A0A5B7ICB7</accession>
<reference evidence="2 3" key="1">
    <citation type="submission" date="2019-05" db="EMBL/GenBank/DDBJ databases">
        <title>Another draft genome of Portunus trituberculatus and its Hox gene families provides insights of decapod evolution.</title>
        <authorList>
            <person name="Jeong J.-H."/>
            <person name="Song I."/>
            <person name="Kim S."/>
            <person name="Choi T."/>
            <person name="Kim D."/>
            <person name="Ryu S."/>
            <person name="Kim W."/>
        </authorList>
    </citation>
    <scope>NUCLEOTIDE SEQUENCE [LARGE SCALE GENOMIC DNA]</scope>
    <source>
        <tissue evidence="2">Muscle</tissue>
    </source>
</reference>